<dbReference type="GO" id="GO:0010468">
    <property type="term" value="P:regulation of gene expression"/>
    <property type="evidence" value="ECO:0007669"/>
    <property type="project" value="TreeGrafter"/>
</dbReference>
<sequence length="446" mass="48976">MAFNSPLSSVSSCASSPFSSPESAAELELLDMPMFFPGETSIYQQLLDIDTSSEMVQPQQQVYQKQQPLFDYQMAQAGVYTPPTSPSAPAYQKYSGVDGPDLGTLFYGVQPLTIQTGNHNAPSLSSSCSSSLGGSPFAESPLMAAVSTDFDLFPTSGATPSQPQKMMNMAANNSGFPSAPVMAPSSGGYQHQQQHHQMTPPMNQMDLERESASSLFRNDISHQTGYSDQTMTTELSMLCKCPGKFPCGEQITDAPVELSSSSSLSNSPLQDIPEDENSESDSESEEEEDEEKDPSYNYSRTGRNTFRARPKSMTISTGPYDSAYSRSRESSVSSSVSPIRQDRRRSSSGSYGGGHDHQVLLEPEMVPEIKDIHVCPVCQRRFTRPFNLRSHLMTHTTARPFPCDECHWKFTRQHDLQRHRRAKHPQSFNASNPKKDAAAAKAASVV</sequence>
<dbReference type="Proteomes" id="UP000827284">
    <property type="component" value="Unassembled WGS sequence"/>
</dbReference>
<feature type="domain" description="C2H2-type" evidence="9">
    <location>
        <begin position="401"/>
        <end position="424"/>
    </location>
</feature>
<accession>A0A9P3LTA7</accession>
<comment type="caution">
    <text evidence="10">The sequence shown here is derived from an EMBL/GenBank/DDBJ whole genome shotgun (WGS) entry which is preliminary data.</text>
</comment>
<evidence type="ECO:0000256" key="1">
    <source>
        <dbReference type="ARBA" id="ARBA00004123"/>
    </source>
</evidence>
<organism evidence="10 11">
    <name type="scientific">Entomortierella parvispora</name>
    <dbReference type="NCBI Taxonomy" id="205924"/>
    <lineage>
        <taxon>Eukaryota</taxon>
        <taxon>Fungi</taxon>
        <taxon>Fungi incertae sedis</taxon>
        <taxon>Mucoromycota</taxon>
        <taxon>Mortierellomycotina</taxon>
        <taxon>Mortierellomycetes</taxon>
        <taxon>Mortierellales</taxon>
        <taxon>Mortierellaceae</taxon>
        <taxon>Entomortierella</taxon>
    </lineage>
</organism>
<dbReference type="InterPro" id="IPR050331">
    <property type="entry name" value="Zinc_finger"/>
</dbReference>
<keyword evidence="3" id="KW-0677">Repeat</keyword>
<feature type="compositionally biased region" description="Low complexity" evidence="8">
    <location>
        <begin position="258"/>
        <end position="269"/>
    </location>
</feature>
<evidence type="ECO:0000256" key="4">
    <source>
        <dbReference type="ARBA" id="ARBA00022771"/>
    </source>
</evidence>
<dbReference type="PANTHER" id="PTHR16515:SF49">
    <property type="entry name" value="GASTRULA ZINC FINGER PROTEIN XLCGF49.1-LIKE-RELATED"/>
    <property type="match status" value="1"/>
</dbReference>
<dbReference type="InterPro" id="IPR013087">
    <property type="entry name" value="Znf_C2H2_type"/>
</dbReference>
<feature type="region of interest" description="Disordered" evidence="8">
    <location>
        <begin position="256"/>
        <end position="358"/>
    </location>
</feature>
<dbReference type="Gene3D" id="3.30.160.60">
    <property type="entry name" value="Classic Zinc Finger"/>
    <property type="match status" value="2"/>
</dbReference>
<evidence type="ECO:0000313" key="11">
    <source>
        <dbReference type="Proteomes" id="UP000827284"/>
    </source>
</evidence>
<reference evidence="10" key="1">
    <citation type="submission" date="2021-11" db="EMBL/GenBank/DDBJ databases">
        <authorList>
            <person name="Herlambang A."/>
            <person name="Guo Y."/>
            <person name="Takashima Y."/>
            <person name="Nishizawa T."/>
        </authorList>
    </citation>
    <scope>NUCLEOTIDE SEQUENCE</scope>
    <source>
        <strain evidence="10">E1425</strain>
    </source>
</reference>
<dbReference type="SUPFAM" id="SSF57667">
    <property type="entry name" value="beta-beta-alpha zinc fingers"/>
    <property type="match status" value="1"/>
</dbReference>
<evidence type="ECO:0000259" key="9">
    <source>
        <dbReference type="PROSITE" id="PS50157"/>
    </source>
</evidence>
<keyword evidence="6" id="KW-0539">Nucleus</keyword>
<reference evidence="10" key="2">
    <citation type="journal article" date="2022" name="Microbiol. Resour. Announc.">
        <title>Whole-Genome Sequence of Entomortierella parvispora E1425, a Mucoromycotan Fungus Associated with Burkholderiaceae-Related Endosymbiotic Bacteria.</title>
        <authorList>
            <person name="Herlambang A."/>
            <person name="Guo Y."/>
            <person name="Takashima Y."/>
            <person name="Narisawa K."/>
            <person name="Ohta H."/>
            <person name="Nishizawa T."/>
        </authorList>
    </citation>
    <scope>NUCLEOTIDE SEQUENCE</scope>
    <source>
        <strain evidence="10">E1425</strain>
    </source>
</reference>
<name>A0A9P3LTA7_9FUNG</name>
<keyword evidence="11" id="KW-1185">Reference proteome</keyword>
<gene>
    <name evidence="10" type="ORF">EMPS_02245</name>
</gene>
<evidence type="ECO:0000256" key="5">
    <source>
        <dbReference type="ARBA" id="ARBA00022833"/>
    </source>
</evidence>
<feature type="region of interest" description="Disordered" evidence="8">
    <location>
        <begin position="421"/>
        <end position="446"/>
    </location>
</feature>
<dbReference type="OrthoDB" id="6077919at2759"/>
<comment type="subcellular location">
    <subcellularLocation>
        <location evidence="1">Nucleus</location>
    </subcellularLocation>
</comment>
<evidence type="ECO:0000256" key="8">
    <source>
        <dbReference type="SAM" id="MobiDB-lite"/>
    </source>
</evidence>
<dbReference type="PANTHER" id="PTHR16515">
    <property type="entry name" value="PR DOMAIN ZINC FINGER PROTEIN"/>
    <property type="match status" value="1"/>
</dbReference>
<evidence type="ECO:0000313" key="10">
    <source>
        <dbReference type="EMBL" id="GJJ69896.1"/>
    </source>
</evidence>
<evidence type="ECO:0000256" key="6">
    <source>
        <dbReference type="ARBA" id="ARBA00023242"/>
    </source>
</evidence>
<keyword evidence="5" id="KW-0862">Zinc</keyword>
<dbReference type="PROSITE" id="PS00028">
    <property type="entry name" value="ZINC_FINGER_C2H2_1"/>
    <property type="match status" value="2"/>
</dbReference>
<evidence type="ECO:0000256" key="7">
    <source>
        <dbReference type="PROSITE-ProRule" id="PRU00042"/>
    </source>
</evidence>
<evidence type="ECO:0000256" key="3">
    <source>
        <dbReference type="ARBA" id="ARBA00022737"/>
    </source>
</evidence>
<dbReference type="SMART" id="SM00355">
    <property type="entry name" value="ZnF_C2H2"/>
    <property type="match status" value="2"/>
</dbReference>
<dbReference type="AlphaFoldDB" id="A0A9P3LTA7"/>
<feature type="compositionally biased region" description="Acidic residues" evidence="8">
    <location>
        <begin position="272"/>
        <end position="292"/>
    </location>
</feature>
<protein>
    <recommendedName>
        <fullName evidence="9">C2H2-type domain-containing protein</fullName>
    </recommendedName>
</protein>
<feature type="domain" description="C2H2-type" evidence="9">
    <location>
        <begin position="373"/>
        <end position="400"/>
    </location>
</feature>
<dbReference type="EMBL" id="BQFW01000003">
    <property type="protein sequence ID" value="GJJ69896.1"/>
    <property type="molecule type" value="Genomic_DNA"/>
</dbReference>
<keyword evidence="2" id="KW-0479">Metal-binding</keyword>
<keyword evidence="4 7" id="KW-0863">Zinc-finger</keyword>
<dbReference type="PROSITE" id="PS50157">
    <property type="entry name" value="ZINC_FINGER_C2H2_2"/>
    <property type="match status" value="2"/>
</dbReference>
<dbReference type="Pfam" id="PF00096">
    <property type="entry name" value="zf-C2H2"/>
    <property type="match status" value="2"/>
</dbReference>
<dbReference type="InterPro" id="IPR036236">
    <property type="entry name" value="Znf_C2H2_sf"/>
</dbReference>
<evidence type="ECO:0000256" key="2">
    <source>
        <dbReference type="ARBA" id="ARBA00022723"/>
    </source>
</evidence>
<dbReference type="GO" id="GO:0008270">
    <property type="term" value="F:zinc ion binding"/>
    <property type="evidence" value="ECO:0007669"/>
    <property type="project" value="UniProtKB-KW"/>
</dbReference>
<dbReference type="GO" id="GO:0005634">
    <property type="term" value="C:nucleus"/>
    <property type="evidence" value="ECO:0007669"/>
    <property type="project" value="UniProtKB-SubCell"/>
</dbReference>
<proteinExistence type="predicted"/>